<keyword evidence="1" id="KW-0472">Membrane</keyword>
<name>A0AAN6UF41_9PEZI</name>
<proteinExistence type="predicted"/>
<evidence type="ECO:0000313" key="3">
    <source>
        <dbReference type="Proteomes" id="UP001304895"/>
    </source>
</evidence>
<dbReference type="EMBL" id="MU853436">
    <property type="protein sequence ID" value="KAK4130471.1"/>
    <property type="molecule type" value="Genomic_DNA"/>
</dbReference>
<reference evidence="2" key="1">
    <citation type="journal article" date="2023" name="Mol. Phylogenet. Evol.">
        <title>Genome-scale phylogeny and comparative genomics of the fungal order Sordariales.</title>
        <authorList>
            <person name="Hensen N."/>
            <person name="Bonometti L."/>
            <person name="Westerberg I."/>
            <person name="Brannstrom I.O."/>
            <person name="Guillou S."/>
            <person name="Cros-Aarteil S."/>
            <person name="Calhoun S."/>
            <person name="Haridas S."/>
            <person name="Kuo A."/>
            <person name="Mondo S."/>
            <person name="Pangilinan J."/>
            <person name="Riley R."/>
            <person name="LaButti K."/>
            <person name="Andreopoulos B."/>
            <person name="Lipzen A."/>
            <person name="Chen C."/>
            <person name="Yan M."/>
            <person name="Daum C."/>
            <person name="Ng V."/>
            <person name="Clum A."/>
            <person name="Steindorff A."/>
            <person name="Ohm R.A."/>
            <person name="Martin F."/>
            <person name="Silar P."/>
            <person name="Natvig D.O."/>
            <person name="Lalanne C."/>
            <person name="Gautier V."/>
            <person name="Ament-Velasquez S.L."/>
            <person name="Kruys A."/>
            <person name="Hutchinson M.I."/>
            <person name="Powell A.J."/>
            <person name="Barry K."/>
            <person name="Miller A.N."/>
            <person name="Grigoriev I.V."/>
            <person name="Debuchy R."/>
            <person name="Gladieux P."/>
            <person name="Hiltunen Thoren M."/>
            <person name="Johannesson H."/>
        </authorList>
    </citation>
    <scope>NUCLEOTIDE SEQUENCE</scope>
    <source>
        <strain evidence="2">CBS 123565</strain>
    </source>
</reference>
<feature type="transmembrane region" description="Helical" evidence="1">
    <location>
        <begin position="12"/>
        <end position="33"/>
    </location>
</feature>
<sequence>MERLSSLYRNDRVLLGCLAVSAVGWLLSVRVLLRQWRDEAEIKPVQPKTQYITQETEDALKLGTLDTLLGHYNYTIRETAAKIVCDRSVNDKDTVEMLLWGITRKDYDERMRNLKALLIITNTDTIGHLHIWKAYSAMVRSLELSLDPEQETLDSDDWDEFPLRDMAEKTCLMFLSQLVNRFDAEKLVKAKFVEKWLAKQNWGSTEAERRRNFALYMDRRNNRLTDILVALRACHSGREALENAGLMQRASPEDLDPEDSIPLIQRLNAMLPSNLNVSNLGEDDPTRLLIRSLQTAQSIEEHRMRHRHREAMVLNDGSRPVNSEDIIQRGPGSPS</sequence>
<evidence type="ECO:0000313" key="2">
    <source>
        <dbReference type="EMBL" id="KAK4130471.1"/>
    </source>
</evidence>
<keyword evidence="3" id="KW-1185">Reference proteome</keyword>
<keyword evidence="1" id="KW-1133">Transmembrane helix</keyword>
<comment type="caution">
    <text evidence="2">The sequence shown here is derived from an EMBL/GenBank/DDBJ whole genome shotgun (WGS) entry which is preliminary data.</text>
</comment>
<accession>A0AAN6UF41</accession>
<reference evidence="2" key="2">
    <citation type="submission" date="2023-05" db="EMBL/GenBank/DDBJ databases">
        <authorList>
            <consortium name="Lawrence Berkeley National Laboratory"/>
            <person name="Steindorff A."/>
            <person name="Hensen N."/>
            <person name="Bonometti L."/>
            <person name="Westerberg I."/>
            <person name="Brannstrom I.O."/>
            <person name="Guillou S."/>
            <person name="Cros-Aarteil S."/>
            <person name="Calhoun S."/>
            <person name="Haridas S."/>
            <person name="Kuo A."/>
            <person name="Mondo S."/>
            <person name="Pangilinan J."/>
            <person name="Riley R."/>
            <person name="Labutti K."/>
            <person name="Andreopoulos B."/>
            <person name="Lipzen A."/>
            <person name="Chen C."/>
            <person name="Yanf M."/>
            <person name="Daum C."/>
            <person name="Ng V."/>
            <person name="Clum A."/>
            <person name="Ohm R."/>
            <person name="Martin F."/>
            <person name="Silar P."/>
            <person name="Natvig D."/>
            <person name="Lalanne C."/>
            <person name="Gautier V."/>
            <person name="Ament-Velasquez S.L."/>
            <person name="Kruys A."/>
            <person name="Hutchinson M.I."/>
            <person name="Powell A.J."/>
            <person name="Barry K."/>
            <person name="Miller A.N."/>
            <person name="Grigoriev I.V."/>
            <person name="Debuchy R."/>
            <person name="Gladieux P."/>
            <person name="Thoren M.H."/>
            <person name="Johannesson H."/>
        </authorList>
    </citation>
    <scope>NUCLEOTIDE SEQUENCE</scope>
    <source>
        <strain evidence="2">CBS 123565</strain>
    </source>
</reference>
<evidence type="ECO:0000256" key="1">
    <source>
        <dbReference type="SAM" id="Phobius"/>
    </source>
</evidence>
<dbReference type="Proteomes" id="UP001304895">
    <property type="component" value="Unassembled WGS sequence"/>
</dbReference>
<evidence type="ECO:0008006" key="4">
    <source>
        <dbReference type="Google" id="ProtNLM"/>
    </source>
</evidence>
<organism evidence="2 3">
    <name type="scientific">Trichocladium antarcticum</name>
    <dbReference type="NCBI Taxonomy" id="1450529"/>
    <lineage>
        <taxon>Eukaryota</taxon>
        <taxon>Fungi</taxon>
        <taxon>Dikarya</taxon>
        <taxon>Ascomycota</taxon>
        <taxon>Pezizomycotina</taxon>
        <taxon>Sordariomycetes</taxon>
        <taxon>Sordariomycetidae</taxon>
        <taxon>Sordariales</taxon>
        <taxon>Chaetomiaceae</taxon>
        <taxon>Trichocladium</taxon>
    </lineage>
</organism>
<keyword evidence="1" id="KW-0812">Transmembrane</keyword>
<gene>
    <name evidence="2" type="ORF">BT67DRAFT_391094</name>
</gene>
<protein>
    <recommendedName>
        <fullName evidence="4">Cytoskeleton-associated protein</fullName>
    </recommendedName>
</protein>
<dbReference type="AlphaFoldDB" id="A0AAN6UF41"/>